<feature type="transmembrane region" description="Helical" evidence="1">
    <location>
        <begin position="87"/>
        <end position="108"/>
    </location>
</feature>
<gene>
    <name evidence="2" type="ORF">HUT08_21260</name>
</gene>
<keyword evidence="1" id="KW-0472">Membrane</keyword>
<evidence type="ECO:0000313" key="3">
    <source>
        <dbReference type="Proteomes" id="UP000509303"/>
    </source>
</evidence>
<organism evidence="2 3">
    <name type="scientific">Streptomyces buecherae</name>
    <dbReference type="NCBI Taxonomy" id="2763006"/>
    <lineage>
        <taxon>Bacteria</taxon>
        <taxon>Bacillati</taxon>
        <taxon>Actinomycetota</taxon>
        <taxon>Actinomycetes</taxon>
        <taxon>Kitasatosporales</taxon>
        <taxon>Streptomycetaceae</taxon>
        <taxon>Streptomyces</taxon>
    </lineage>
</organism>
<evidence type="ECO:0000256" key="1">
    <source>
        <dbReference type="SAM" id="Phobius"/>
    </source>
</evidence>
<dbReference type="EMBL" id="CP054929">
    <property type="protein sequence ID" value="QKW51628.1"/>
    <property type="molecule type" value="Genomic_DNA"/>
</dbReference>
<dbReference type="InterPro" id="IPR013901">
    <property type="entry name" value="Anthrone_oxy"/>
</dbReference>
<protein>
    <submittedName>
        <fullName evidence="2">DUF1772 domain-containing protein</fullName>
    </submittedName>
</protein>
<sequence length="242" mass="24374">MQLRTLHTVALLAATLTTGLMAGLFAAFSYAVMPGLGGSSDRTFVEAMQKINASILNGWFMFCFLGGIAFTALALALSLRSGADRAALPWIIAGLVLYLAMFVITSGVNVPLNDQLAKAGDPARIADLAAARRDFEARWVTWNTVRAVTNIAAFAVLAWALILHGRATASSTASAAPGAGASVTTSVPAAAAADVSGPRVVSYGSGAVSYGPGPGSYAGGTVAYRPGTVAYGAGTGGASAPS</sequence>
<proteinExistence type="predicted"/>
<name>A0A7H8NCY5_9ACTN</name>
<dbReference type="Pfam" id="PF08592">
    <property type="entry name" value="Anthrone_oxy"/>
    <property type="match status" value="1"/>
</dbReference>
<feature type="transmembrane region" description="Helical" evidence="1">
    <location>
        <begin position="144"/>
        <end position="163"/>
    </location>
</feature>
<keyword evidence="1" id="KW-0812">Transmembrane</keyword>
<evidence type="ECO:0000313" key="2">
    <source>
        <dbReference type="EMBL" id="QKW51628.1"/>
    </source>
</evidence>
<dbReference type="AlphaFoldDB" id="A0A7H8NCY5"/>
<reference evidence="2 3" key="1">
    <citation type="submission" date="2020-06" db="EMBL/GenBank/DDBJ databases">
        <title>Genome mining for natural products.</title>
        <authorList>
            <person name="Zhang B."/>
            <person name="Shi J."/>
            <person name="Ge H."/>
        </authorList>
    </citation>
    <scope>NUCLEOTIDE SEQUENCE [LARGE SCALE GENOMIC DNA]</scope>
    <source>
        <strain evidence="2 3">NA00687</strain>
    </source>
</reference>
<dbReference type="RefSeq" id="WP_176163345.1">
    <property type="nucleotide sequence ID" value="NZ_CP054929.1"/>
</dbReference>
<dbReference type="Proteomes" id="UP000509303">
    <property type="component" value="Chromosome"/>
</dbReference>
<accession>A0A7H8NCY5</accession>
<keyword evidence="1" id="KW-1133">Transmembrane helix</keyword>
<keyword evidence="3" id="KW-1185">Reference proteome</keyword>
<feature type="transmembrane region" description="Helical" evidence="1">
    <location>
        <begin position="9"/>
        <end position="33"/>
    </location>
</feature>
<feature type="transmembrane region" description="Helical" evidence="1">
    <location>
        <begin position="53"/>
        <end position="75"/>
    </location>
</feature>